<comment type="cofactor">
    <cofactor evidence="1">
        <name>Mn(2+)</name>
        <dbReference type="ChEBI" id="CHEBI:29035"/>
    </cofactor>
</comment>
<evidence type="ECO:0000313" key="16">
    <source>
        <dbReference type="Proteomes" id="UP001367676"/>
    </source>
</evidence>
<dbReference type="InterPro" id="IPR004843">
    <property type="entry name" value="Calcineurin-like_PHP"/>
</dbReference>
<evidence type="ECO:0000256" key="4">
    <source>
        <dbReference type="ARBA" id="ARBA00004123"/>
    </source>
</evidence>
<dbReference type="CDD" id="cd00844">
    <property type="entry name" value="MPP_Dbr1_N"/>
    <property type="match status" value="1"/>
</dbReference>
<organism evidence="15 16">
    <name type="scientific">Parthenolecanium corni</name>
    <dbReference type="NCBI Taxonomy" id="536013"/>
    <lineage>
        <taxon>Eukaryota</taxon>
        <taxon>Metazoa</taxon>
        <taxon>Ecdysozoa</taxon>
        <taxon>Arthropoda</taxon>
        <taxon>Hexapoda</taxon>
        <taxon>Insecta</taxon>
        <taxon>Pterygota</taxon>
        <taxon>Neoptera</taxon>
        <taxon>Paraneoptera</taxon>
        <taxon>Hemiptera</taxon>
        <taxon>Sternorrhyncha</taxon>
        <taxon>Coccoidea</taxon>
        <taxon>Coccidae</taxon>
        <taxon>Parthenolecanium</taxon>
    </lineage>
</organism>
<comment type="subcellular location">
    <subcellularLocation>
        <location evidence="4">Nucleus</location>
    </subcellularLocation>
</comment>
<dbReference type="EMBL" id="JBBCAQ010000022">
    <property type="protein sequence ID" value="KAK7590646.1"/>
    <property type="molecule type" value="Genomic_DNA"/>
</dbReference>
<evidence type="ECO:0000256" key="3">
    <source>
        <dbReference type="ARBA" id="ARBA00001954"/>
    </source>
</evidence>
<evidence type="ECO:0000256" key="11">
    <source>
        <dbReference type="ARBA" id="ARBA00023211"/>
    </source>
</evidence>
<keyword evidence="10" id="KW-0408">Iron</keyword>
<dbReference type="InterPro" id="IPR007708">
    <property type="entry name" value="DBR1_C"/>
</dbReference>
<keyword evidence="9" id="KW-0862">Zinc</keyword>
<dbReference type="Pfam" id="PF00149">
    <property type="entry name" value="Metallophos"/>
    <property type="match status" value="1"/>
</dbReference>
<evidence type="ECO:0000313" key="15">
    <source>
        <dbReference type="EMBL" id="KAK7590646.1"/>
    </source>
</evidence>
<dbReference type="FunFam" id="3.60.21.10:FF:000035">
    <property type="entry name" value="Lariat debranching enzyme"/>
    <property type="match status" value="1"/>
</dbReference>
<sequence>MKIAVVGCSHGELDKIYDQIQYTEREQNIKIDLLLCCGDFQSTRNEADLRCMAVPPKYYNMGSFYKYYSGEVIAPVLTVFIGGNHEASNYLQELPFGGWVAPKIYYMGYAGIIKFRGVRIGGLSGIFKGVDYMKGHHEKAPYNENSKRSVYHIRNIEVFRLKQVSEPLDIMMSHDWPRGVYNFGSKEYLLRNKPFFEKEVNENSLGSKPSEELLFHLKSKHWFSAHLHTKFSATVPHKSGDNETEVKTNFLALDKCLPRRKWLEIMDIPCSDDSMELSYDLEWLTILHLTNHLTCSKATNQYMPGPSSDERWCFTPSADEKEFIRIKMNNDLKIPENFVKTAAPYDRYNRSGRIVQPDAVANPQTIALCDLLGIRDPMSNLIDYCVPEIALSPPIHSTPERLDSNDSTYISFESSFASDSGSSVCGSLRSSLSNSFTCSSPMNVPKQTKLSFPSIRKTEDSSSSADFIPFCIDRTGSDVEPSPRKVFKRRNANLYSESTE</sequence>
<evidence type="ECO:0000259" key="14">
    <source>
        <dbReference type="SMART" id="SM01124"/>
    </source>
</evidence>
<comment type="cofactor">
    <cofactor evidence="2">
        <name>Zn(2+)</name>
        <dbReference type="ChEBI" id="CHEBI:29105"/>
    </cofactor>
</comment>
<evidence type="ECO:0000256" key="7">
    <source>
        <dbReference type="ARBA" id="ARBA00022723"/>
    </source>
</evidence>
<comment type="caution">
    <text evidence="15">The sequence shown here is derived from an EMBL/GenBank/DDBJ whole genome shotgun (WGS) entry which is preliminary data.</text>
</comment>
<comment type="similarity">
    <text evidence="5">Belongs to the lariat debranching enzyme family.</text>
</comment>
<keyword evidence="6" id="KW-0507">mRNA processing</keyword>
<keyword evidence="7" id="KW-0479">Metal-binding</keyword>
<proteinExistence type="inferred from homology"/>
<evidence type="ECO:0000256" key="10">
    <source>
        <dbReference type="ARBA" id="ARBA00023004"/>
    </source>
</evidence>
<reference evidence="15 16" key="1">
    <citation type="submission" date="2024-03" db="EMBL/GenBank/DDBJ databases">
        <title>Adaptation during the transition from Ophiocordyceps entomopathogen to insect associate is accompanied by gene loss and intensified selection.</title>
        <authorList>
            <person name="Ward C.M."/>
            <person name="Onetto C.A."/>
            <person name="Borneman A.R."/>
        </authorList>
    </citation>
    <scope>NUCLEOTIDE SEQUENCE [LARGE SCALE GENOMIC DNA]</scope>
    <source>
        <strain evidence="15">AWRI1</strain>
        <tissue evidence="15">Single Adult Female</tissue>
    </source>
</reference>
<dbReference type="SMART" id="SM01124">
    <property type="entry name" value="DBR1"/>
    <property type="match status" value="1"/>
</dbReference>
<protein>
    <recommendedName>
        <fullName evidence="14">Lariat debranching enzyme C-terminal domain-containing protein</fullName>
    </recommendedName>
</protein>
<keyword evidence="12" id="KW-0539">Nucleus</keyword>
<dbReference type="InterPro" id="IPR029052">
    <property type="entry name" value="Metallo-depent_PP-like"/>
</dbReference>
<evidence type="ECO:0000256" key="9">
    <source>
        <dbReference type="ARBA" id="ARBA00022833"/>
    </source>
</evidence>
<dbReference type="AlphaFoldDB" id="A0AAN9TWU2"/>
<dbReference type="Pfam" id="PF05011">
    <property type="entry name" value="DBR1"/>
    <property type="match status" value="1"/>
</dbReference>
<dbReference type="SUPFAM" id="SSF56300">
    <property type="entry name" value="Metallo-dependent phosphatases"/>
    <property type="match status" value="1"/>
</dbReference>
<dbReference type="GO" id="GO:0008419">
    <property type="term" value="F:RNA lariat debranching enzyme activity"/>
    <property type="evidence" value="ECO:0007669"/>
    <property type="project" value="UniProtKB-ARBA"/>
</dbReference>
<dbReference type="Proteomes" id="UP001367676">
    <property type="component" value="Unassembled WGS sequence"/>
</dbReference>
<evidence type="ECO:0000256" key="1">
    <source>
        <dbReference type="ARBA" id="ARBA00001936"/>
    </source>
</evidence>
<comment type="cofactor">
    <cofactor evidence="3">
        <name>Fe(2+)</name>
        <dbReference type="ChEBI" id="CHEBI:29033"/>
    </cofactor>
</comment>
<keyword evidence="11" id="KW-0464">Manganese</keyword>
<name>A0AAN9TWU2_9HEMI</name>
<dbReference type="PANTHER" id="PTHR12849:SF0">
    <property type="entry name" value="LARIAT DEBRANCHING ENZYME"/>
    <property type="match status" value="1"/>
</dbReference>
<keyword evidence="16" id="KW-1185">Reference proteome</keyword>
<evidence type="ECO:0000256" key="12">
    <source>
        <dbReference type="ARBA" id="ARBA00023242"/>
    </source>
</evidence>
<dbReference type="PANTHER" id="PTHR12849">
    <property type="entry name" value="RNA LARIAT DEBRANCHING ENZYME"/>
    <property type="match status" value="1"/>
</dbReference>
<evidence type="ECO:0000256" key="6">
    <source>
        <dbReference type="ARBA" id="ARBA00022664"/>
    </source>
</evidence>
<feature type="domain" description="Lariat debranching enzyme C-terminal" evidence="14">
    <location>
        <begin position="235"/>
        <end position="378"/>
    </location>
</feature>
<comment type="function">
    <text evidence="13">Cleaves the 2'-5' phosphodiester linkage at the branch point of lariat intron pre-mRNAs after splicing and converts them into linear molecules that are subsequently degraded. It thereby facilitates ribonucleotide turnover.</text>
</comment>
<accession>A0AAN9TWU2</accession>
<evidence type="ECO:0000256" key="5">
    <source>
        <dbReference type="ARBA" id="ARBA00006045"/>
    </source>
</evidence>
<evidence type="ECO:0000256" key="13">
    <source>
        <dbReference type="ARBA" id="ARBA00058627"/>
    </source>
</evidence>
<keyword evidence="8" id="KW-0378">Hydrolase</keyword>
<evidence type="ECO:0000256" key="2">
    <source>
        <dbReference type="ARBA" id="ARBA00001947"/>
    </source>
</evidence>
<gene>
    <name evidence="15" type="ORF">V9T40_002259</name>
</gene>
<dbReference type="GO" id="GO:0005634">
    <property type="term" value="C:nucleus"/>
    <property type="evidence" value="ECO:0007669"/>
    <property type="project" value="UniProtKB-SubCell"/>
</dbReference>
<dbReference type="InterPro" id="IPR041816">
    <property type="entry name" value="Dbr1_N"/>
</dbReference>
<dbReference type="GO" id="GO:0000398">
    <property type="term" value="P:mRNA splicing, via spliceosome"/>
    <property type="evidence" value="ECO:0007669"/>
    <property type="project" value="TreeGrafter"/>
</dbReference>
<dbReference type="GO" id="GO:0046872">
    <property type="term" value="F:metal ion binding"/>
    <property type="evidence" value="ECO:0007669"/>
    <property type="project" value="UniProtKB-KW"/>
</dbReference>
<evidence type="ECO:0000256" key="8">
    <source>
        <dbReference type="ARBA" id="ARBA00022801"/>
    </source>
</evidence>